<keyword evidence="3" id="KW-0808">Transferase</keyword>
<dbReference type="InterPro" id="IPR050519">
    <property type="entry name" value="Glycosyltransf_28_UgtP"/>
</dbReference>
<keyword evidence="2" id="KW-0328">Glycosyltransferase</keyword>
<dbReference type="Pfam" id="PF00534">
    <property type="entry name" value="Glycos_transf_1"/>
    <property type="match status" value="1"/>
</dbReference>
<evidence type="ECO:0000256" key="3">
    <source>
        <dbReference type="ARBA" id="ARBA00022679"/>
    </source>
</evidence>
<dbReference type="SUPFAM" id="SSF53756">
    <property type="entry name" value="UDP-Glycosyltransferase/glycogen phosphorylase"/>
    <property type="match status" value="1"/>
</dbReference>
<dbReference type="PANTHER" id="PTHR43025:SF3">
    <property type="entry name" value="MONOGALACTOSYLDIACYLGLYCEROL SYNTHASE 1, CHLOROPLASTIC"/>
    <property type="match status" value="1"/>
</dbReference>
<evidence type="ECO:0000313" key="7">
    <source>
        <dbReference type="Proteomes" id="UP000806542"/>
    </source>
</evidence>
<evidence type="ECO:0000256" key="2">
    <source>
        <dbReference type="ARBA" id="ARBA00022676"/>
    </source>
</evidence>
<evidence type="ECO:0000256" key="1">
    <source>
        <dbReference type="ARBA" id="ARBA00006962"/>
    </source>
</evidence>
<keyword evidence="7" id="KW-1185">Reference proteome</keyword>
<gene>
    <name evidence="6" type="ORF">INF28_04705</name>
</gene>
<dbReference type="EMBL" id="JADCKB010000007">
    <property type="protein sequence ID" value="MBE5039762.1"/>
    <property type="molecule type" value="Genomic_DNA"/>
</dbReference>
<name>A0A9D5R8A7_9FIRM</name>
<dbReference type="GO" id="GO:0016020">
    <property type="term" value="C:membrane"/>
    <property type="evidence" value="ECO:0007669"/>
    <property type="project" value="GOC"/>
</dbReference>
<accession>A0A9D5R8A7</accession>
<comment type="similarity">
    <text evidence="1">Belongs to the glycosyltransferase 28 family.</text>
</comment>
<protein>
    <submittedName>
        <fullName evidence="6">Glycosyltransferase</fullName>
    </submittedName>
</protein>
<reference evidence="6" key="1">
    <citation type="submission" date="2020-10" db="EMBL/GenBank/DDBJ databases">
        <title>ChiBAC.</title>
        <authorList>
            <person name="Zenner C."/>
            <person name="Hitch T.C.A."/>
            <person name="Clavel T."/>
        </authorList>
    </citation>
    <scope>NUCLEOTIDE SEQUENCE</scope>
    <source>
        <strain evidence="6">DSM 107454</strain>
    </source>
</reference>
<feature type="domain" description="Diacylglycerol glucosyltransferase N-terminal" evidence="5">
    <location>
        <begin position="14"/>
        <end position="179"/>
    </location>
</feature>
<dbReference type="Gene3D" id="3.40.50.2000">
    <property type="entry name" value="Glycogen Phosphorylase B"/>
    <property type="match status" value="1"/>
</dbReference>
<dbReference type="GO" id="GO:0016758">
    <property type="term" value="F:hexosyltransferase activity"/>
    <property type="evidence" value="ECO:0007669"/>
    <property type="project" value="InterPro"/>
</dbReference>
<dbReference type="AlphaFoldDB" id="A0A9D5R8A7"/>
<dbReference type="InterPro" id="IPR001296">
    <property type="entry name" value="Glyco_trans_1"/>
</dbReference>
<evidence type="ECO:0000259" key="5">
    <source>
        <dbReference type="Pfam" id="PF06925"/>
    </source>
</evidence>
<dbReference type="RefSeq" id="WP_226392327.1">
    <property type="nucleotide sequence ID" value="NZ_JADCKB010000007.1"/>
</dbReference>
<comment type="caution">
    <text evidence="6">The sequence shown here is derived from an EMBL/GenBank/DDBJ whole genome shotgun (WGS) entry which is preliminary data.</text>
</comment>
<dbReference type="Proteomes" id="UP000806542">
    <property type="component" value="Unassembled WGS sequence"/>
</dbReference>
<dbReference type="Pfam" id="PF06925">
    <property type="entry name" value="MGDG_synth"/>
    <property type="match status" value="1"/>
</dbReference>
<sequence length="384" mass="43421">MKALVFSITAGQGHNQTAKVVSDYLNETGVECKYMDVFEYINPLLSESVSKIYLMSTKNIPKIYGGGYRMCEKRDSNMPHVLPKLTNTLLARRLLKLVRREKPDVIICTHVFAALLVTYLAGHIDVNTYTIGIVTDFTIHPYWEDTCLDYYITASELLTYQGKKKGIPEEKFKPFGIPIDPKFAISRSKTEACRMLGIPEKNTVLVMSGSMGYGNIMDEILALDRLDLDFQIAMICGNNKKLKSQIDKLKLRKNIYNYGYVNNVDVFMDAADCMVTKPGGLTTSEALAKGVPMIMSNPVPGQEDRNVEFLLNTGAAIKISKTFPIDDALYYLFVSDERRMVLERSIQSLRKPDSTKVLAEFITALLEKGEKRKKRVLSLEHYEQ</sequence>
<feature type="domain" description="Glycosyl transferase family 1" evidence="4">
    <location>
        <begin position="195"/>
        <end position="307"/>
    </location>
</feature>
<evidence type="ECO:0000313" key="6">
    <source>
        <dbReference type="EMBL" id="MBE5039762.1"/>
    </source>
</evidence>
<dbReference type="GO" id="GO:0009247">
    <property type="term" value="P:glycolipid biosynthetic process"/>
    <property type="evidence" value="ECO:0007669"/>
    <property type="project" value="InterPro"/>
</dbReference>
<dbReference type="InterPro" id="IPR009695">
    <property type="entry name" value="Diacylglyc_glucosyltr_N"/>
</dbReference>
<dbReference type="PANTHER" id="PTHR43025">
    <property type="entry name" value="MONOGALACTOSYLDIACYLGLYCEROL SYNTHASE"/>
    <property type="match status" value="1"/>
</dbReference>
<proteinExistence type="inferred from homology"/>
<organism evidence="6 7">
    <name type="scientific">Ructibacterium gallinarum</name>
    <dbReference type="NCBI Taxonomy" id="2779355"/>
    <lineage>
        <taxon>Bacteria</taxon>
        <taxon>Bacillati</taxon>
        <taxon>Bacillota</taxon>
        <taxon>Clostridia</taxon>
        <taxon>Eubacteriales</taxon>
        <taxon>Oscillospiraceae</taxon>
        <taxon>Ructibacterium</taxon>
    </lineage>
</organism>
<evidence type="ECO:0000259" key="4">
    <source>
        <dbReference type="Pfam" id="PF00534"/>
    </source>
</evidence>